<dbReference type="SMART" id="SM00740">
    <property type="entry name" value="PASTA"/>
    <property type="match status" value="1"/>
</dbReference>
<protein>
    <submittedName>
        <fullName evidence="2">PASTA domain-containing protein</fullName>
    </submittedName>
</protein>
<feature type="domain" description="PASTA" evidence="1">
    <location>
        <begin position="38"/>
        <end position="105"/>
    </location>
</feature>
<evidence type="ECO:0000313" key="2">
    <source>
        <dbReference type="EMBL" id="MBO1884944.1"/>
    </source>
</evidence>
<evidence type="ECO:0000313" key="3">
    <source>
        <dbReference type="Proteomes" id="UP000681610"/>
    </source>
</evidence>
<dbReference type="InterPro" id="IPR005543">
    <property type="entry name" value="PASTA_dom"/>
</dbReference>
<comment type="caution">
    <text evidence="2">The sequence shown here is derived from an EMBL/GenBank/DDBJ whole genome shotgun (WGS) entry which is preliminary data.</text>
</comment>
<sequence length="199" mass="22502">MLKKIFQKLLGQLLLGVVAFALLVWATLHLLDYYTDHGKYIVVPDLTKKTLTEVQLLFEKEHLRYEVLDSTEYDPKYPPLAVISQSPEPNERVKENRKIYLNINPTGYHKVTVPKVIQVTRRNAEATLQSVGLTIGNITYVDDIGKDMVLELQHNGKPVLPGEKLVKTSRIDLICGNGLENKDNDSIPSEIPIEELIGE</sequence>
<evidence type="ECO:0000259" key="1">
    <source>
        <dbReference type="PROSITE" id="PS51178"/>
    </source>
</evidence>
<dbReference type="RefSeq" id="WP_208059347.1">
    <property type="nucleotide sequence ID" value="NZ_CAUQMC010000010.1"/>
</dbReference>
<dbReference type="Gene3D" id="3.30.10.20">
    <property type="match status" value="2"/>
</dbReference>
<reference evidence="2 3" key="1">
    <citation type="submission" date="2021-03" db="EMBL/GenBank/DDBJ databases">
        <title>Isolation and description of Capnocytophaga bilenii sp. nov., a novel Capnocytophaga species, isolated from a gingivitis subject.</title>
        <authorList>
            <person name="Antezack A."/>
            <person name="Monnet-Corti V."/>
            <person name="La Scola B."/>
        </authorList>
    </citation>
    <scope>NUCLEOTIDE SEQUENCE [LARGE SCALE GENOMIC DNA]</scope>
    <source>
        <strain evidence="2 3">Marseille-Q4570</strain>
    </source>
</reference>
<gene>
    <name evidence="2" type="ORF">J4N46_11105</name>
</gene>
<name>A0ABS3Q1E1_9FLAO</name>
<keyword evidence="3" id="KW-1185">Reference proteome</keyword>
<dbReference type="Pfam" id="PF03793">
    <property type="entry name" value="PASTA"/>
    <property type="match status" value="1"/>
</dbReference>
<dbReference type="EMBL" id="JAGDYP010000009">
    <property type="protein sequence ID" value="MBO1884944.1"/>
    <property type="molecule type" value="Genomic_DNA"/>
</dbReference>
<organism evidence="2 3">
    <name type="scientific">Capnocytophaga bilenii</name>
    <dbReference type="NCBI Taxonomy" id="2819369"/>
    <lineage>
        <taxon>Bacteria</taxon>
        <taxon>Pseudomonadati</taxon>
        <taxon>Bacteroidota</taxon>
        <taxon>Flavobacteriia</taxon>
        <taxon>Flavobacteriales</taxon>
        <taxon>Flavobacteriaceae</taxon>
        <taxon>Capnocytophaga</taxon>
    </lineage>
</organism>
<proteinExistence type="predicted"/>
<accession>A0ABS3Q1E1</accession>
<dbReference type="PROSITE" id="PS51178">
    <property type="entry name" value="PASTA"/>
    <property type="match status" value="1"/>
</dbReference>
<dbReference type="CDD" id="cd06577">
    <property type="entry name" value="PASTA_pknB"/>
    <property type="match status" value="2"/>
</dbReference>
<dbReference type="Proteomes" id="UP000681610">
    <property type="component" value="Unassembled WGS sequence"/>
</dbReference>